<dbReference type="Pfam" id="PF01408">
    <property type="entry name" value="GFO_IDH_MocA"/>
    <property type="match status" value="1"/>
</dbReference>
<dbReference type="Gene3D" id="3.40.50.720">
    <property type="entry name" value="NAD(P)-binding Rossmann-like Domain"/>
    <property type="match status" value="1"/>
</dbReference>
<evidence type="ECO:0000259" key="1">
    <source>
        <dbReference type="Pfam" id="PF01408"/>
    </source>
</evidence>
<sequence>MSKSGINRRDFAKATLLGASGLALPAIVSPRVFGKDAPSNTLRIGCIGNGRMGHGDMQAVLSNGLRPGARARVVAVCDADRNRSQHAQRVVKEFYVEKTPDESPAEVEIFDDYRELLARSDIDGVTISTPDHWHGPVAVAAAKAGKDIYVQKPLTYTIGEGQQLIEAVRRNNVVLQTGSQQRSDKNFRHACELVRNGRLGKLQRIVVRVPTDKGTGDPTPMEVPGNLNYNLWLGPTPLAEYTEDRVHSQSSIGARPGWLQIEPYCRGMITGWGSHMFDIAQWGHGSDDSGPIEMEATGEFPDRGLFNVHVGFQAHGRYSDGVELIAVNGDPGVTFEGSDGWLTVGRGFIEAEHPEVLKSQIGDDETRLYVSNNHMGNFLDCMRSREDPICPVETGHRSNTICVLAHTAMKLERNLRWDPQAEQFIDDQEANETLDYEHRDPWA</sequence>
<reference evidence="3" key="1">
    <citation type="submission" date="2022-06" db="EMBL/GenBank/DDBJ databases">
        <title>Aeoliella straminimaris, a novel planctomycete from sediments.</title>
        <authorList>
            <person name="Vitorino I.R."/>
            <person name="Lage O.M."/>
        </authorList>
    </citation>
    <scope>NUCLEOTIDE SEQUENCE</scope>
    <source>
        <strain evidence="3">ICT_H6.2</strain>
    </source>
</reference>
<keyword evidence="4" id="KW-1185">Reference proteome</keyword>
<gene>
    <name evidence="3" type="ORF">NG895_15445</name>
</gene>
<accession>A0A9X2FAA8</accession>
<feature type="domain" description="Gfo/Idh/MocA-like oxidoreductase bacterial type C-terminal" evidence="2">
    <location>
        <begin position="218"/>
        <end position="442"/>
    </location>
</feature>
<dbReference type="InterPro" id="IPR050463">
    <property type="entry name" value="Gfo/Idh/MocA_oxidrdct_glycsds"/>
</dbReference>
<dbReference type="PROSITE" id="PS51318">
    <property type="entry name" value="TAT"/>
    <property type="match status" value="1"/>
</dbReference>
<dbReference type="SUPFAM" id="SSF51735">
    <property type="entry name" value="NAD(P)-binding Rossmann-fold domains"/>
    <property type="match status" value="1"/>
</dbReference>
<feature type="domain" description="Gfo/Idh/MocA-like oxidoreductase N-terminal" evidence="1">
    <location>
        <begin position="42"/>
        <end position="178"/>
    </location>
</feature>
<dbReference type="EMBL" id="JAMXLR010000055">
    <property type="protein sequence ID" value="MCO6045305.1"/>
    <property type="molecule type" value="Genomic_DNA"/>
</dbReference>
<protein>
    <submittedName>
        <fullName evidence="3">Gfo/Idh/MocA family oxidoreductase</fullName>
    </submittedName>
</protein>
<evidence type="ECO:0000259" key="2">
    <source>
        <dbReference type="Pfam" id="PF19051"/>
    </source>
</evidence>
<organism evidence="3 4">
    <name type="scientific">Aeoliella straminimaris</name>
    <dbReference type="NCBI Taxonomy" id="2954799"/>
    <lineage>
        <taxon>Bacteria</taxon>
        <taxon>Pseudomonadati</taxon>
        <taxon>Planctomycetota</taxon>
        <taxon>Planctomycetia</taxon>
        <taxon>Pirellulales</taxon>
        <taxon>Lacipirellulaceae</taxon>
        <taxon>Aeoliella</taxon>
    </lineage>
</organism>
<evidence type="ECO:0000313" key="4">
    <source>
        <dbReference type="Proteomes" id="UP001155241"/>
    </source>
</evidence>
<dbReference type="Proteomes" id="UP001155241">
    <property type="component" value="Unassembled WGS sequence"/>
</dbReference>
<dbReference type="Gene3D" id="3.30.360.10">
    <property type="entry name" value="Dihydrodipicolinate Reductase, domain 2"/>
    <property type="match status" value="1"/>
</dbReference>
<dbReference type="InterPro" id="IPR000683">
    <property type="entry name" value="Gfo/Idh/MocA-like_OxRdtase_N"/>
</dbReference>
<dbReference type="AlphaFoldDB" id="A0A9X2FAA8"/>
<proteinExistence type="predicted"/>
<dbReference type="RefSeq" id="WP_252853421.1">
    <property type="nucleotide sequence ID" value="NZ_JAMXLR010000055.1"/>
</dbReference>
<comment type="caution">
    <text evidence="3">The sequence shown here is derived from an EMBL/GenBank/DDBJ whole genome shotgun (WGS) entry which is preliminary data.</text>
</comment>
<dbReference type="GO" id="GO:0000166">
    <property type="term" value="F:nucleotide binding"/>
    <property type="evidence" value="ECO:0007669"/>
    <property type="project" value="InterPro"/>
</dbReference>
<dbReference type="InterPro" id="IPR036291">
    <property type="entry name" value="NAD(P)-bd_dom_sf"/>
</dbReference>
<dbReference type="InterPro" id="IPR043906">
    <property type="entry name" value="Gfo/Idh/MocA_OxRdtase_bact_C"/>
</dbReference>
<dbReference type="Pfam" id="PF19051">
    <property type="entry name" value="GFO_IDH_MocA_C2"/>
    <property type="match status" value="1"/>
</dbReference>
<dbReference type="SUPFAM" id="SSF55347">
    <property type="entry name" value="Glyceraldehyde-3-phosphate dehydrogenase-like, C-terminal domain"/>
    <property type="match status" value="1"/>
</dbReference>
<name>A0A9X2FAA8_9BACT</name>
<evidence type="ECO:0000313" key="3">
    <source>
        <dbReference type="EMBL" id="MCO6045305.1"/>
    </source>
</evidence>
<dbReference type="InterPro" id="IPR006311">
    <property type="entry name" value="TAT_signal"/>
</dbReference>
<dbReference type="PANTHER" id="PTHR43818:SF5">
    <property type="entry name" value="OXIDOREDUCTASE FAMILY PROTEIN"/>
    <property type="match status" value="1"/>
</dbReference>
<dbReference type="PANTHER" id="PTHR43818">
    <property type="entry name" value="BCDNA.GH03377"/>
    <property type="match status" value="1"/>
</dbReference>